<accession>A0A1G7Q973</accession>
<dbReference type="InterPro" id="IPR050515">
    <property type="entry name" value="Beta-lactam/transpept"/>
</dbReference>
<comment type="similarity">
    <text evidence="2">Belongs to the transpeptidase family.</text>
</comment>
<dbReference type="Gene3D" id="3.90.1310.10">
    <property type="entry name" value="Penicillin-binding protein 2a (Domain 2)"/>
    <property type="match status" value="1"/>
</dbReference>
<dbReference type="PANTHER" id="PTHR30627">
    <property type="entry name" value="PEPTIDOGLYCAN D,D-TRANSPEPTIDASE"/>
    <property type="match status" value="1"/>
</dbReference>
<dbReference type="GO" id="GO:0051301">
    <property type="term" value="P:cell division"/>
    <property type="evidence" value="ECO:0007669"/>
    <property type="project" value="UniProtKB-KW"/>
</dbReference>
<feature type="domain" description="Penicillin-binding protein dimerisation" evidence="6">
    <location>
        <begin position="62"/>
        <end position="226"/>
    </location>
</feature>
<evidence type="ECO:0000259" key="6">
    <source>
        <dbReference type="Pfam" id="PF03717"/>
    </source>
</evidence>
<evidence type="ECO:0000256" key="3">
    <source>
        <dbReference type="ARBA" id="ARBA00023136"/>
    </source>
</evidence>
<dbReference type="GO" id="GO:0005886">
    <property type="term" value="C:plasma membrane"/>
    <property type="evidence" value="ECO:0007669"/>
    <property type="project" value="TreeGrafter"/>
</dbReference>
<dbReference type="EMBL" id="FNBG01000021">
    <property type="protein sequence ID" value="SDF95043.1"/>
    <property type="molecule type" value="Genomic_DNA"/>
</dbReference>
<keyword evidence="3 4" id="KW-0472">Membrane</keyword>
<keyword evidence="7" id="KW-0132">Cell division</keyword>
<dbReference type="Pfam" id="PF00905">
    <property type="entry name" value="Transpeptidase"/>
    <property type="match status" value="1"/>
</dbReference>
<gene>
    <name evidence="7" type="ORF">SAMN04488542_12170</name>
</gene>
<dbReference type="InterPro" id="IPR001460">
    <property type="entry name" value="PCN-bd_Tpept"/>
</dbReference>
<evidence type="ECO:0000259" key="5">
    <source>
        <dbReference type="Pfam" id="PF00905"/>
    </source>
</evidence>
<dbReference type="STRING" id="670482.SAMN04488542_12170"/>
<dbReference type="InterPro" id="IPR012338">
    <property type="entry name" value="Beta-lactam/transpept-like"/>
</dbReference>
<dbReference type="InterPro" id="IPR036138">
    <property type="entry name" value="PBP_dimer_sf"/>
</dbReference>
<keyword evidence="4" id="KW-0812">Transmembrane</keyword>
<dbReference type="InterPro" id="IPR005311">
    <property type="entry name" value="PBP_dimer"/>
</dbReference>
<proteinExistence type="inferred from homology"/>
<dbReference type="OrthoDB" id="2985542at2"/>
<name>A0A1G7Q973_9BACL</name>
<evidence type="ECO:0000256" key="1">
    <source>
        <dbReference type="ARBA" id="ARBA00004370"/>
    </source>
</evidence>
<dbReference type="GO" id="GO:0071555">
    <property type="term" value="P:cell wall organization"/>
    <property type="evidence" value="ECO:0007669"/>
    <property type="project" value="TreeGrafter"/>
</dbReference>
<comment type="subcellular location">
    <subcellularLocation>
        <location evidence="1">Membrane</location>
    </subcellularLocation>
</comment>
<dbReference type="RefSeq" id="WP_091233146.1">
    <property type="nucleotide sequence ID" value="NZ_FNBG01000021.1"/>
</dbReference>
<feature type="domain" description="Penicillin-binding protein transpeptidase" evidence="5">
    <location>
        <begin position="270"/>
        <end position="584"/>
    </location>
</feature>
<feature type="transmembrane region" description="Helical" evidence="4">
    <location>
        <begin position="9"/>
        <end position="29"/>
    </location>
</feature>
<dbReference type="SUPFAM" id="SSF56601">
    <property type="entry name" value="beta-lactamase/transpeptidase-like"/>
    <property type="match status" value="1"/>
</dbReference>
<evidence type="ECO:0000256" key="4">
    <source>
        <dbReference type="SAM" id="Phobius"/>
    </source>
</evidence>
<dbReference type="GO" id="GO:0071972">
    <property type="term" value="F:peptidoglycan L,D-transpeptidase activity"/>
    <property type="evidence" value="ECO:0007669"/>
    <property type="project" value="TreeGrafter"/>
</dbReference>
<keyword evidence="4" id="KW-1133">Transmembrane helix</keyword>
<dbReference type="AlphaFoldDB" id="A0A1G7Q973"/>
<evidence type="ECO:0000313" key="7">
    <source>
        <dbReference type="EMBL" id="SDF95043.1"/>
    </source>
</evidence>
<keyword evidence="8" id="KW-1185">Reference proteome</keyword>
<protein>
    <submittedName>
        <fullName evidence="7">Cell division protein FtsI/penicillin-binding protein 2</fullName>
    </submittedName>
</protein>
<dbReference type="Pfam" id="PF03717">
    <property type="entry name" value="PBP_dimer"/>
    <property type="match status" value="1"/>
</dbReference>
<organism evidence="7 8">
    <name type="scientific">Fontibacillus panacisegetis</name>
    <dbReference type="NCBI Taxonomy" id="670482"/>
    <lineage>
        <taxon>Bacteria</taxon>
        <taxon>Bacillati</taxon>
        <taxon>Bacillota</taxon>
        <taxon>Bacilli</taxon>
        <taxon>Bacillales</taxon>
        <taxon>Paenibacillaceae</taxon>
        <taxon>Fontibacillus</taxon>
    </lineage>
</organism>
<keyword evidence="7" id="KW-0131">Cell cycle</keyword>
<dbReference type="Gene3D" id="3.40.710.10">
    <property type="entry name" value="DD-peptidase/beta-lactamase superfamily"/>
    <property type="match status" value="1"/>
</dbReference>
<dbReference type="Proteomes" id="UP000198972">
    <property type="component" value="Unassembled WGS sequence"/>
</dbReference>
<dbReference type="PANTHER" id="PTHR30627:SF24">
    <property type="entry name" value="PENICILLIN-BINDING PROTEIN 4B"/>
    <property type="match status" value="1"/>
</dbReference>
<dbReference type="GO" id="GO:0008658">
    <property type="term" value="F:penicillin binding"/>
    <property type="evidence" value="ECO:0007669"/>
    <property type="project" value="InterPro"/>
</dbReference>
<evidence type="ECO:0000313" key="8">
    <source>
        <dbReference type="Proteomes" id="UP000198972"/>
    </source>
</evidence>
<reference evidence="7 8" key="1">
    <citation type="submission" date="2016-10" db="EMBL/GenBank/DDBJ databases">
        <authorList>
            <person name="de Groot N.N."/>
        </authorList>
    </citation>
    <scope>NUCLEOTIDE SEQUENCE [LARGE SCALE GENOMIC DNA]</scope>
    <source>
        <strain evidence="7 8">DSM 28129</strain>
    </source>
</reference>
<dbReference type="SUPFAM" id="SSF56519">
    <property type="entry name" value="Penicillin binding protein dimerisation domain"/>
    <property type="match status" value="1"/>
</dbReference>
<sequence>MALIRKKRIFYILIIFTLIFAIYASRIGWIQYKAAFKAVTASGQTINELAVRQREEGIELDSGRGQFSDRNGVLMTGITRWEPVLFPVAKLPNEKTLDTLASMLGTSRDKLQSTWSTLRVPYVWPYKEALTKNVNGKEERSSSTQGFELMPYVYRYPEEESGRQWLGFTSQRPDVILKLRSQNKQNENYSLSMQVGAAGLEKTFDNFLRGIGGTRAYYTVDGQKRPLTGIGIRVKGANNRYYPLTIQTTINNEIQGDLEQLAEKMGLKEGAIVVLDAKQGDVVAMVSRPFYDPYHVNMEDGSWSNKAVKAAVPGSIFKVVIAAAALEEQVTNPNEVFHCSGHYGKYGLSCWKNGGHGDISLSEGFAKSCNIVFATLGERLSVESINRTAHKLGLSRLNGWHADVFLDGEALSQIDQEEAGRIFYDTSKADGGTLAQTAIGQRDVLMTPLQAANLVVTLLNNGVVYSPRLVSTIHFKDGSTLANLPIQSYLFREGRIQPETANMLLGWMRQVVTDGTGRTLSSAKWPLAGKSGTAQVVKDGEHRNNQWFIGYGPVGKPKYAVAVLSQNRPVNSNHQAIQIFRGTMNILEQHEQKK</sequence>
<evidence type="ECO:0000256" key="2">
    <source>
        <dbReference type="ARBA" id="ARBA00007171"/>
    </source>
</evidence>